<dbReference type="EMBL" id="CP003557">
    <property type="protein sequence ID" value="AFN73543.1"/>
    <property type="molecule type" value="Genomic_DNA"/>
</dbReference>
<dbReference type="Proteomes" id="UP000009011">
    <property type="component" value="Chromosome"/>
</dbReference>
<keyword evidence="2" id="KW-1185">Reference proteome</keyword>
<evidence type="ECO:0000313" key="1">
    <source>
        <dbReference type="EMBL" id="AFN73543.1"/>
    </source>
</evidence>
<dbReference type="RefSeq" id="WP_014854980.1">
    <property type="nucleotide sequence ID" value="NC_018178.1"/>
</dbReference>
<evidence type="ECO:0000313" key="2">
    <source>
        <dbReference type="Proteomes" id="UP000009011"/>
    </source>
</evidence>
<dbReference type="KEGG" id="mro:MROS_0299"/>
<keyword evidence="1" id="KW-0808">Transferase</keyword>
<organism evidence="1 2">
    <name type="scientific">Melioribacter roseus (strain DSM 23840 / JCM 17771 / VKM B-2668 / P3M-2)</name>
    <dbReference type="NCBI Taxonomy" id="1191523"/>
    <lineage>
        <taxon>Bacteria</taxon>
        <taxon>Pseudomonadati</taxon>
        <taxon>Ignavibacteriota</taxon>
        <taxon>Ignavibacteria</taxon>
        <taxon>Ignavibacteriales</taxon>
        <taxon>Melioribacteraceae</taxon>
        <taxon>Melioribacter</taxon>
    </lineage>
</organism>
<accession>I6ZWV6</accession>
<dbReference type="CDD" id="cd03801">
    <property type="entry name" value="GT4_PimA-like"/>
    <property type="match status" value="1"/>
</dbReference>
<proteinExistence type="predicted"/>
<sequence>MKIFFLTARVPYPIDKGDKLRAFYQIKHLSEKHDVFLFAIDEDINFNPQDNPLMRLCAGIEVVPLPKQKIALNLISKLFSKLPFQVAFYYNQRIKKRINKAIKSFKPDVIFCQLIRPAEYLSEITNIPKIIDYVDIISKGIERRISKSNLFFKWLLNIEYKRVIEYEKSVFENFNKHIIISYEDRNYLPFEGREKVKVIPNGIDLNFFTHIEAEKTYDLFFSGNLSYPPNIDASFFIAKKILPKLLAQKNDVKVLIAGASPSRKVLSLSSDYITIKGWTDDVRDYYKSAKLFIAPMQIGTGLQNKILQALAMKIPCVASELTIKGLADGADEVIMVAKTPEDYVELIVKLLNDDKLCKDIAEKGYEYVKAYYDWENIANQFNEILMNISFEK</sequence>
<gene>
    <name evidence="1" type="ordered locus">MROS_0299</name>
</gene>
<dbReference type="AlphaFoldDB" id="I6ZWV6"/>
<dbReference type="Pfam" id="PF13692">
    <property type="entry name" value="Glyco_trans_1_4"/>
    <property type="match status" value="1"/>
</dbReference>
<dbReference type="OrthoDB" id="9807209at2"/>
<dbReference type="HOGENOM" id="CLU_028014_3_0_10"/>
<name>I6ZWV6_MELRP</name>
<dbReference type="Gene3D" id="3.40.50.2000">
    <property type="entry name" value="Glycogen Phosphorylase B"/>
    <property type="match status" value="2"/>
</dbReference>
<dbReference type="STRING" id="1191523.MROS_0299"/>
<protein>
    <submittedName>
        <fullName evidence="1">Glycosyl transferase group 1</fullName>
    </submittedName>
</protein>
<dbReference type="GO" id="GO:0016740">
    <property type="term" value="F:transferase activity"/>
    <property type="evidence" value="ECO:0007669"/>
    <property type="project" value="UniProtKB-KW"/>
</dbReference>
<dbReference type="SUPFAM" id="SSF53756">
    <property type="entry name" value="UDP-Glycosyltransferase/glycogen phosphorylase"/>
    <property type="match status" value="1"/>
</dbReference>
<dbReference type="PANTHER" id="PTHR12526:SF630">
    <property type="entry name" value="GLYCOSYLTRANSFERASE"/>
    <property type="match status" value="1"/>
</dbReference>
<dbReference type="eggNOG" id="COG0438">
    <property type="taxonomic scope" value="Bacteria"/>
</dbReference>
<dbReference type="PANTHER" id="PTHR12526">
    <property type="entry name" value="GLYCOSYLTRANSFERASE"/>
    <property type="match status" value="1"/>
</dbReference>
<reference evidence="1 2" key="1">
    <citation type="journal article" date="2013" name="PLoS ONE">
        <title>Genomic analysis of Melioribacter roseus, facultatively anaerobic organotrophic bacterium representing a novel deep lineage within Bacteriodetes/Chlorobi group.</title>
        <authorList>
            <person name="Kadnikov V.V."/>
            <person name="Mardanov A.V."/>
            <person name="Podosokorskaya O.A."/>
            <person name="Gavrilov S.N."/>
            <person name="Kublanov I.V."/>
            <person name="Beletsky A.V."/>
            <person name="Bonch-Osmolovskaya E.A."/>
            <person name="Ravin N.V."/>
        </authorList>
    </citation>
    <scope>NUCLEOTIDE SEQUENCE [LARGE SCALE GENOMIC DNA]</scope>
    <source>
        <strain evidence="2">JCM 17771 / P3M-2</strain>
    </source>
</reference>